<dbReference type="AlphaFoldDB" id="A0A2T2WPB3"/>
<proteinExistence type="predicted"/>
<feature type="transmembrane region" description="Helical" evidence="1">
    <location>
        <begin position="191"/>
        <end position="209"/>
    </location>
</feature>
<comment type="caution">
    <text evidence="3">The sequence shown here is derived from an EMBL/GenBank/DDBJ whole genome shotgun (WGS) entry which is preliminary data.</text>
</comment>
<keyword evidence="1" id="KW-0812">Transmembrane</keyword>
<accession>A0A2T2WPB3</accession>
<reference evidence="3 4" key="1">
    <citation type="journal article" date="2014" name="BMC Genomics">
        <title>Comparison of environmental and isolate Sulfobacillus genomes reveals diverse carbon, sulfur, nitrogen, and hydrogen metabolisms.</title>
        <authorList>
            <person name="Justice N.B."/>
            <person name="Norman A."/>
            <person name="Brown C.T."/>
            <person name="Singh A."/>
            <person name="Thomas B.C."/>
            <person name="Banfield J.F."/>
        </authorList>
    </citation>
    <scope>NUCLEOTIDE SEQUENCE [LARGE SCALE GENOMIC DNA]</scope>
    <source>
        <strain evidence="3">AMDSBA3</strain>
    </source>
</reference>
<keyword evidence="2" id="KW-0732">Signal</keyword>
<gene>
    <name evidence="3" type="ORF">C7B45_00215</name>
</gene>
<feature type="signal peptide" evidence="2">
    <location>
        <begin position="1"/>
        <end position="18"/>
    </location>
</feature>
<keyword evidence="1" id="KW-1133">Transmembrane helix</keyword>
<organism evidence="3 4">
    <name type="scientific">Sulfobacillus acidophilus</name>
    <dbReference type="NCBI Taxonomy" id="53633"/>
    <lineage>
        <taxon>Bacteria</taxon>
        <taxon>Bacillati</taxon>
        <taxon>Bacillota</taxon>
        <taxon>Clostridia</taxon>
        <taxon>Eubacteriales</taxon>
        <taxon>Clostridiales Family XVII. Incertae Sedis</taxon>
        <taxon>Sulfobacillus</taxon>
    </lineage>
</organism>
<evidence type="ECO:0008006" key="5">
    <source>
        <dbReference type="Google" id="ProtNLM"/>
    </source>
</evidence>
<evidence type="ECO:0000256" key="2">
    <source>
        <dbReference type="SAM" id="SignalP"/>
    </source>
</evidence>
<dbReference type="Proteomes" id="UP000241848">
    <property type="component" value="Unassembled WGS sequence"/>
</dbReference>
<sequence>MKLAVVILALTLSCPARAMQVRVGSRPTVRVEMLIIIPRQHCWAVFEQAVLTHHHPDRLAVGVLAHAQRLVVDGARRLGQTSTAVKVMTRAQYLGFQYVVTRRGRRQTLSIINPQSVATMLVLVPPTVSLSQSDNPIMSRVGLGRIPGMPNSPIFDEYATHDLQSGQTVPLVFGPPPAVSSGLKHALTGRILEVLTLLVLAITIAVALFTKGDEMVDNDGLSEEWYELAALVTRWTQGEISAEQYRLRRDSIVQRLRSHGEISDG</sequence>
<evidence type="ECO:0000313" key="3">
    <source>
        <dbReference type="EMBL" id="PSR24079.1"/>
    </source>
</evidence>
<dbReference type="EMBL" id="PXYV01000001">
    <property type="protein sequence ID" value="PSR24079.1"/>
    <property type="molecule type" value="Genomic_DNA"/>
</dbReference>
<keyword evidence="1" id="KW-0472">Membrane</keyword>
<name>A0A2T2WPB3_9FIRM</name>
<evidence type="ECO:0000313" key="4">
    <source>
        <dbReference type="Proteomes" id="UP000241848"/>
    </source>
</evidence>
<evidence type="ECO:0000256" key="1">
    <source>
        <dbReference type="SAM" id="Phobius"/>
    </source>
</evidence>
<protein>
    <recommendedName>
        <fullName evidence="5">SHOCT domain-containing protein</fullName>
    </recommendedName>
</protein>
<feature type="chain" id="PRO_5015414292" description="SHOCT domain-containing protein" evidence="2">
    <location>
        <begin position="19"/>
        <end position="265"/>
    </location>
</feature>